<evidence type="ECO:0000259" key="18">
    <source>
        <dbReference type="Pfam" id="PF00593"/>
    </source>
</evidence>
<feature type="signal peptide" evidence="17">
    <location>
        <begin position="1"/>
        <end position="30"/>
    </location>
</feature>
<comment type="caution">
    <text evidence="20">The sequence shown here is derived from an EMBL/GenBank/DDBJ whole genome shotgun (WGS) entry which is preliminary data.</text>
</comment>
<evidence type="ECO:0000256" key="6">
    <source>
        <dbReference type="ARBA" id="ARBA00022692"/>
    </source>
</evidence>
<feature type="chain" id="PRO_5046556376" evidence="17">
    <location>
        <begin position="31"/>
        <end position="708"/>
    </location>
</feature>
<feature type="short sequence motif" description="TonB box" evidence="15">
    <location>
        <begin position="49"/>
        <end position="55"/>
    </location>
</feature>
<dbReference type="InterPro" id="IPR037066">
    <property type="entry name" value="Plug_dom_sf"/>
</dbReference>
<evidence type="ECO:0000256" key="15">
    <source>
        <dbReference type="PROSITE-ProRule" id="PRU10143"/>
    </source>
</evidence>
<dbReference type="EMBL" id="JBHSDU010000001">
    <property type="protein sequence ID" value="MFC4307788.1"/>
    <property type="molecule type" value="Genomic_DNA"/>
</dbReference>
<feature type="domain" description="TonB-dependent receptor plug" evidence="19">
    <location>
        <begin position="75"/>
        <end position="177"/>
    </location>
</feature>
<keyword evidence="13 14" id="KW-0998">Cell outer membrane</keyword>
<evidence type="ECO:0000256" key="4">
    <source>
        <dbReference type="ARBA" id="ARBA00022452"/>
    </source>
</evidence>
<dbReference type="InterPro" id="IPR000531">
    <property type="entry name" value="Beta-barrel_TonB"/>
</dbReference>
<dbReference type="InterPro" id="IPR010105">
    <property type="entry name" value="TonB_sidphr_rcpt"/>
</dbReference>
<evidence type="ECO:0000256" key="12">
    <source>
        <dbReference type="ARBA" id="ARBA00023170"/>
    </source>
</evidence>
<evidence type="ECO:0000256" key="17">
    <source>
        <dbReference type="SAM" id="SignalP"/>
    </source>
</evidence>
<dbReference type="Gene3D" id="2.40.170.20">
    <property type="entry name" value="TonB-dependent receptor, beta-barrel domain"/>
    <property type="match status" value="1"/>
</dbReference>
<dbReference type="PANTHER" id="PTHR32552:SF68">
    <property type="entry name" value="FERRICHROME OUTER MEMBRANE TRANSPORTER_PHAGE RECEPTOR"/>
    <property type="match status" value="1"/>
</dbReference>
<keyword evidence="21" id="KW-1185">Reference proteome</keyword>
<evidence type="ECO:0000256" key="2">
    <source>
        <dbReference type="ARBA" id="ARBA00009810"/>
    </source>
</evidence>
<dbReference type="Proteomes" id="UP001595904">
    <property type="component" value="Unassembled WGS sequence"/>
</dbReference>
<evidence type="ECO:0000256" key="13">
    <source>
        <dbReference type="ARBA" id="ARBA00023237"/>
    </source>
</evidence>
<evidence type="ECO:0000256" key="14">
    <source>
        <dbReference type="PROSITE-ProRule" id="PRU01360"/>
    </source>
</evidence>
<evidence type="ECO:0000256" key="16">
    <source>
        <dbReference type="RuleBase" id="RU003357"/>
    </source>
</evidence>
<evidence type="ECO:0000256" key="7">
    <source>
        <dbReference type="ARBA" id="ARBA00022729"/>
    </source>
</evidence>
<accession>A0ABV8SLK1</accession>
<evidence type="ECO:0000256" key="1">
    <source>
        <dbReference type="ARBA" id="ARBA00004571"/>
    </source>
</evidence>
<dbReference type="InterPro" id="IPR039426">
    <property type="entry name" value="TonB-dep_rcpt-like"/>
</dbReference>
<evidence type="ECO:0000256" key="9">
    <source>
        <dbReference type="ARBA" id="ARBA00023065"/>
    </source>
</evidence>
<reference evidence="21" key="1">
    <citation type="journal article" date="2019" name="Int. J. Syst. Evol. Microbiol.">
        <title>The Global Catalogue of Microorganisms (GCM) 10K type strain sequencing project: providing services to taxonomists for standard genome sequencing and annotation.</title>
        <authorList>
            <consortium name="The Broad Institute Genomics Platform"/>
            <consortium name="The Broad Institute Genome Sequencing Center for Infectious Disease"/>
            <person name="Wu L."/>
            <person name="Ma J."/>
        </authorList>
    </citation>
    <scope>NUCLEOTIDE SEQUENCE [LARGE SCALE GENOMIC DNA]</scope>
    <source>
        <strain evidence="21">CGMCC 1.10759</strain>
    </source>
</reference>
<proteinExistence type="inferred from homology"/>
<keyword evidence="8" id="KW-0408">Iron</keyword>
<dbReference type="PROSITE" id="PS00430">
    <property type="entry name" value="TONB_DEPENDENT_REC_1"/>
    <property type="match status" value="1"/>
</dbReference>
<comment type="subcellular location">
    <subcellularLocation>
        <location evidence="1 14">Cell outer membrane</location>
        <topology evidence="1 14">Multi-pass membrane protein</topology>
    </subcellularLocation>
</comment>
<keyword evidence="11 14" id="KW-0472">Membrane</keyword>
<gene>
    <name evidence="20" type="ORF">ACFPN2_01730</name>
</gene>
<evidence type="ECO:0000256" key="11">
    <source>
        <dbReference type="ARBA" id="ARBA00023136"/>
    </source>
</evidence>
<keyword evidence="9" id="KW-0406">Ion transport</keyword>
<keyword evidence="7 17" id="KW-0732">Signal</keyword>
<evidence type="ECO:0000259" key="19">
    <source>
        <dbReference type="Pfam" id="PF07715"/>
    </source>
</evidence>
<dbReference type="PANTHER" id="PTHR32552">
    <property type="entry name" value="FERRICHROME IRON RECEPTOR-RELATED"/>
    <property type="match status" value="1"/>
</dbReference>
<evidence type="ECO:0000256" key="5">
    <source>
        <dbReference type="ARBA" id="ARBA00022496"/>
    </source>
</evidence>
<dbReference type="Pfam" id="PF07715">
    <property type="entry name" value="Plug"/>
    <property type="match status" value="1"/>
</dbReference>
<dbReference type="Pfam" id="PF00593">
    <property type="entry name" value="TonB_dep_Rec_b-barrel"/>
    <property type="match status" value="1"/>
</dbReference>
<name>A0ABV8SLK1_9GAMM</name>
<protein>
    <submittedName>
        <fullName evidence="20">TonB-dependent siderophore receptor</fullName>
    </submittedName>
</protein>
<comment type="similarity">
    <text evidence="2 14 16">Belongs to the TonB-dependent receptor family.</text>
</comment>
<keyword evidence="5" id="KW-0410">Iron transport</keyword>
<evidence type="ECO:0000313" key="21">
    <source>
        <dbReference type="Proteomes" id="UP001595904"/>
    </source>
</evidence>
<dbReference type="InterPro" id="IPR036942">
    <property type="entry name" value="Beta-barrel_TonB_sf"/>
</dbReference>
<keyword evidence="10 15" id="KW-0798">TonB box</keyword>
<dbReference type="CDD" id="cd01347">
    <property type="entry name" value="ligand_gated_channel"/>
    <property type="match status" value="1"/>
</dbReference>
<feature type="domain" description="TonB-dependent receptor-like beta-barrel" evidence="18">
    <location>
        <begin position="258"/>
        <end position="676"/>
    </location>
</feature>
<organism evidence="20 21">
    <name type="scientific">Steroidobacter flavus</name>
    <dbReference type="NCBI Taxonomy" id="1842136"/>
    <lineage>
        <taxon>Bacteria</taxon>
        <taxon>Pseudomonadati</taxon>
        <taxon>Pseudomonadota</taxon>
        <taxon>Gammaproteobacteria</taxon>
        <taxon>Steroidobacterales</taxon>
        <taxon>Steroidobacteraceae</taxon>
        <taxon>Steroidobacter</taxon>
    </lineage>
</organism>
<dbReference type="InterPro" id="IPR010916">
    <property type="entry name" value="TonB_box_CS"/>
</dbReference>
<dbReference type="InterPro" id="IPR012910">
    <property type="entry name" value="Plug_dom"/>
</dbReference>
<dbReference type="NCBIfam" id="TIGR01783">
    <property type="entry name" value="TonB-siderophor"/>
    <property type="match status" value="1"/>
</dbReference>
<dbReference type="RefSeq" id="WP_380594349.1">
    <property type="nucleotide sequence ID" value="NZ_JBHSDU010000001.1"/>
</dbReference>
<dbReference type="Gene3D" id="2.170.130.10">
    <property type="entry name" value="TonB-dependent receptor, plug domain"/>
    <property type="match status" value="1"/>
</dbReference>
<keyword evidence="12 20" id="KW-0675">Receptor</keyword>
<keyword evidence="4 14" id="KW-1134">Transmembrane beta strand</keyword>
<evidence type="ECO:0000256" key="10">
    <source>
        <dbReference type="ARBA" id="ARBA00023077"/>
    </source>
</evidence>
<keyword evidence="6 14" id="KW-0812">Transmembrane</keyword>
<evidence type="ECO:0000256" key="8">
    <source>
        <dbReference type="ARBA" id="ARBA00023004"/>
    </source>
</evidence>
<dbReference type="PROSITE" id="PS52016">
    <property type="entry name" value="TONB_DEPENDENT_REC_3"/>
    <property type="match status" value="1"/>
</dbReference>
<keyword evidence="3 14" id="KW-0813">Transport</keyword>
<dbReference type="SUPFAM" id="SSF56935">
    <property type="entry name" value="Porins"/>
    <property type="match status" value="1"/>
</dbReference>
<evidence type="ECO:0000313" key="20">
    <source>
        <dbReference type="EMBL" id="MFC4307788.1"/>
    </source>
</evidence>
<evidence type="ECO:0000256" key="3">
    <source>
        <dbReference type="ARBA" id="ARBA00022448"/>
    </source>
</evidence>
<sequence length="708" mass="77899">MKPIQNVSIARAVSLALLLAGSAHMNGAFAQSTSHAASSSDQDRELLETITVEAERARSVYTGISTTGTKSTTPLNETPQAITVITSDWMEMQNIQNVEDALRYAAGVKTSPYGNDPRNDTFFIRGFNQTTSGLYRDGLTTPNGQYGNWRSEPFALERVEVLRGPSSMLYGANSPGGLVNQMSKRPTAKPVANFQVEYGSFESKQAGFDLGGAVNADETVLVRGVGVLRDAETQVDFVDNKRKYLMPAVTFRPSDKLIWTLLGEYQVDELGKANAYPTRGILLPNVNGRVPTNRFVGEPSFDNFDRDQVAGTSLLTWHLADALTLRQNTRFANMKLDYQTVNPAGLQANQRFFNRQAVVSKEDTDILTTDTTLEGKWSHGIFDHTVVVGVDYQKKDLDYRIGMGTAPALDLFTPTYGVSITRPAYSTFVDQTVDQLGFYAQEHLKIADHFVVLLGGRYDQVERETNTAKDDQSEFTYRVGLVYLTDNGFSPYVSYATSFTPLFGTNLRGESYDPESGEQVEVGLKYQPVGKAVSFTLAAFDLRRQNIQTADPNDPLNTVQSGEIASKGVEFETSYSIGNIDLVASAAYNDVEITKSNNGDQGRTPFGVPDVYGSIWAHYEFEQGPIQGLGFGGGVRYVGKSPDSTNTVESDASTLLDLMASYTFGKWRVALNGTNVLDKTYVSAVFNANTYAYYGNRRAWTLGLNYSY</sequence>